<dbReference type="OrthoDB" id="773537at2759"/>
<feature type="signal peptide" evidence="2">
    <location>
        <begin position="1"/>
        <end position="31"/>
    </location>
</feature>
<evidence type="ECO:0000256" key="2">
    <source>
        <dbReference type="SAM" id="SignalP"/>
    </source>
</evidence>
<name>A0A9E7I9H4_9LILI</name>
<feature type="chain" id="PRO_5038386009" evidence="2">
    <location>
        <begin position="32"/>
        <end position="129"/>
    </location>
</feature>
<evidence type="ECO:0000313" key="3">
    <source>
        <dbReference type="EMBL" id="URE45148.1"/>
    </source>
</evidence>
<dbReference type="AlphaFoldDB" id="A0A9E7I9H4"/>
<dbReference type="EMBL" id="CP097511">
    <property type="protein sequence ID" value="URE45148.1"/>
    <property type="molecule type" value="Genomic_DNA"/>
</dbReference>
<keyword evidence="4" id="KW-1185">Reference proteome</keyword>
<reference evidence="3" key="1">
    <citation type="submission" date="2022-05" db="EMBL/GenBank/DDBJ databases">
        <title>The Musa troglodytarum L. genome provides insights into the mechanism of non-climacteric behaviour and enrichment of carotenoids.</title>
        <authorList>
            <person name="Wang J."/>
        </authorList>
    </citation>
    <scope>NUCLEOTIDE SEQUENCE</scope>
    <source>
        <tissue evidence="3">Leaf</tissue>
    </source>
</reference>
<proteinExistence type="predicted"/>
<evidence type="ECO:0000313" key="4">
    <source>
        <dbReference type="Proteomes" id="UP001055439"/>
    </source>
</evidence>
<sequence>MPPLRLLQHQVLLLQQLQLVAAAALLQGVQALLDARRRAPERPRRRRVPQEQAGEDAGGRLHGPPEPSATPPSCSAGSDPFHGSADISLFIPRRHRIALCPADGGGLVVVGYEPDFANCREQHPNPIFH</sequence>
<keyword evidence="2" id="KW-0732">Signal</keyword>
<protein>
    <submittedName>
        <fullName evidence="3">Zinc finger protein</fullName>
    </submittedName>
</protein>
<accession>A0A9E7I9H4</accession>
<feature type="region of interest" description="Disordered" evidence="1">
    <location>
        <begin position="36"/>
        <end position="80"/>
    </location>
</feature>
<dbReference type="Proteomes" id="UP001055439">
    <property type="component" value="Chromosome 9"/>
</dbReference>
<organism evidence="3 4">
    <name type="scientific">Musa troglodytarum</name>
    <name type="common">fe'i banana</name>
    <dbReference type="NCBI Taxonomy" id="320322"/>
    <lineage>
        <taxon>Eukaryota</taxon>
        <taxon>Viridiplantae</taxon>
        <taxon>Streptophyta</taxon>
        <taxon>Embryophyta</taxon>
        <taxon>Tracheophyta</taxon>
        <taxon>Spermatophyta</taxon>
        <taxon>Magnoliopsida</taxon>
        <taxon>Liliopsida</taxon>
        <taxon>Zingiberales</taxon>
        <taxon>Musaceae</taxon>
        <taxon>Musa</taxon>
    </lineage>
</organism>
<evidence type="ECO:0000256" key="1">
    <source>
        <dbReference type="SAM" id="MobiDB-lite"/>
    </source>
</evidence>
<gene>
    <name evidence="3" type="ORF">MUK42_14480</name>
</gene>